<dbReference type="InterPro" id="IPR009045">
    <property type="entry name" value="Zn_M74/Hedgehog-like"/>
</dbReference>
<evidence type="ECO:0000259" key="1">
    <source>
        <dbReference type="Pfam" id="PF01471"/>
    </source>
</evidence>
<dbReference type="Proteomes" id="UP001528823">
    <property type="component" value="Unassembled WGS sequence"/>
</dbReference>
<evidence type="ECO:0000313" key="3">
    <source>
        <dbReference type="Proteomes" id="UP001528823"/>
    </source>
</evidence>
<reference evidence="2 3" key="1">
    <citation type="submission" date="2022-11" db="EMBL/GenBank/DDBJ databases">
        <title>Spartinivicinus poritis sp. nov., isolated from scleractinian coral Porites lutea.</title>
        <authorList>
            <person name="Zhang G."/>
            <person name="Cai L."/>
            <person name="Wei Q."/>
        </authorList>
    </citation>
    <scope>NUCLEOTIDE SEQUENCE [LARGE SCALE GENOMIC DNA]</scope>
    <source>
        <strain evidence="2 3">A2-2</strain>
    </source>
</reference>
<evidence type="ECO:0000313" key="2">
    <source>
        <dbReference type="EMBL" id="MDE1463457.1"/>
    </source>
</evidence>
<accession>A0ABT5UAW8</accession>
<dbReference type="Gene3D" id="1.10.101.10">
    <property type="entry name" value="PGBD-like superfamily/PGBD"/>
    <property type="match status" value="1"/>
</dbReference>
<dbReference type="SUPFAM" id="SSF47090">
    <property type="entry name" value="PGBD-like"/>
    <property type="match status" value="1"/>
</dbReference>
<dbReference type="SUPFAM" id="SSF55166">
    <property type="entry name" value="Hedgehog/DD-peptidase"/>
    <property type="match status" value="1"/>
</dbReference>
<name>A0ABT5UAW8_9GAMM</name>
<feature type="domain" description="Peptidoglycan binding-like" evidence="1">
    <location>
        <begin position="7"/>
        <end position="63"/>
    </location>
</feature>
<dbReference type="InterPro" id="IPR036365">
    <property type="entry name" value="PGBD-like_sf"/>
</dbReference>
<proteinExistence type="predicted"/>
<protein>
    <submittedName>
        <fullName evidence="2">Peptidoglycan-binding domain-containing protein</fullName>
    </submittedName>
</protein>
<sequence length="295" mass="33489">MIKNGCQGEDVKSIQEILKKLGYKPGPLDGVFGEKTENAVIQFQESYCLYADGVVGQNTWTALHSALAVSMDEQVHPLTSHDKQGKLLDWVRVPADQYRDGYDRFFLREDAAAAYMKIREHVIKAGGKLTSSGARRALNAHVGASRSATSFHYIGRALDLFVGSGMENRAKDPFIVTPDEGRYWRVFARAEGGTEMELNAVTYGSRNHGKSITGKFIDITELFEKEGFKRIRARRSFLKGGSWLGAEWWHFQYEKGLEKGISTFGDELLKVYTERQLQGSPPWQYRNRIFNLDWF</sequence>
<dbReference type="InterPro" id="IPR002477">
    <property type="entry name" value="Peptidoglycan-bd-like"/>
</dbReference>
<organism evidence="2 3">
    <name type="scientific">Spartinivicinus poritis</name>
    <dbReference type="NCBI Taxonomy" id="2994640"/>
    <lineage>
        <taxon>Bacteria</taxon>
        <taxon>Pseudomonadati</taxon>
        <taxon>Pseudomonadota</taxon>
        <taxon>Gammaproteobacteria</taxon>
        <taxon>Oceanospirillales</taxon>
        <taxon>Zooshikellaceae</taxon>
        <taxon>Spartinivicinus</taxon>
    </lineage>
</organism>
<dbReference type="Pfam" id="PF01471">
    <property type="entry name" value="PG_binding_1"/>
    <property type="match status" value="1"/>
</dbReference>
<comment type="caution">
    <text evidence="2">The sequence shown here is derived from an EMBL/GenBank/DDBJ whole genome shotgun (WGS) entry which is preliminary data.</text>
</comment>
<gene>
    <name evidence="2" type="ORF">ORQ98_15965</name>
</gene>
<keyword evidence="3" id="KW-1185">Reference proteome</keyword>
<dbReference type="InterPro" id="IPR036366">
    <property type="entry name" value="PGBDSf"/>
</dbReference>
<dbReference type="RefSeq" id="WP_274689794.1">
    <property type="nucleotide sequence ID" value="NZ_JAPMOU010000020.1"/>
</dbReference>
<dbReference type="EMBL" id="JAPMOU010000020">
    <property type="protein sequence ID" value="MDE1463457.1"/>
    <property type="molecule type" value="Genomic_DNA"/>
</dbReference>